<evidence type="ECO:0000313" key="1">
    <source>
        <dbReference type="EMBL" id="GES53239.1"/>
    </source>
</evidence>
<name>A0ABQ0ZDF9_9HYPH</name>
<reference evidence="1 2" key="1">
    <citation type="journal article" date="2020" name="Genome Biol. Evol.">
        <title>Rhizobium dioscoreae sp. nov., a plant growth-promoting bacterium isolated from yam (Dioscorea species).</title>
        <authorList>
            <person name="Ouyabe M."/>
            <person name="Tanaka N."/>
            <person name="Shiwa Y."/>
            <person name="Fujita N."/>
            <person name="Kikuno H."/>
            <person name="Babil P."/>
            <person name="Shiwachi H."/>
        </authorList>
    </citation>
    <scope>NUCLEOTIDE SEQUENCE [LARGE SCALE GENOMIC DNA]</scope>
    <source>
        <strain evidence="1 2">S-93</strain>
    </source>
</reference>
<comment type="caution">
    <text evidence="1">The sequence shown here is derived from an EMBL/GenBank/DDBJ whole genome shotgun (WGS) entry which is preliminary data.</text>
</comment>
<accession>A0ABQ0ZDF9</accession>
<organism evidence="1 2">
    <name type="scientific">Rhizobium dioscoreae</name>
    <dbReference type="NCBI Taxonomy" id="2653122"/>
    <lineage>
        <taxon>Bacteria</taxon>
        <taxon>Pseudomonadati</taxon>
        <taxon>Pseudomonadota</taxon>
        <taxon>Alphaproteobacteria</taxon>
        <taxon>Hyphomicrobiales</taxon>
        <taxon>Rhizobiaceae</taxon>
        <taxon>Rhizobium/Agrobacterium group</taxon>
        <taxon>Rhizobium</taxon>
    </lineage>
</organism>
<protein>
    <submittedName>
        <fullName evidence="1">Uncharacterized protein</fullName>
    </submittedName>
</protein>
<keyword evidence="2" id="KW-1185">Reference proteome</keyword>
<evidence type="ECO:0000313" key="2">
    <source>
        <dbReference type="Proteomes" id="UP000390335"/>
    </source>
</evidence>
<dbReference type="EMBL" id="BLAJ01000015">
    <property type="protein sequence ID" value="GES53239.1"/>
    <property type="molecule type" value="Genomic_DNA"/>
</dbReference>
<proteinExistence type="predicted"/>
<dbReference type="RefSeq" id="WP_233788727.1">
    <property type="nucleotide sequence ID" value="NZ_BLAI01000011.1"/>
</dbReference>
<gene>
    <name evidence="1" type="ORF">RsS93_58530</name>
</gene>
<sequence>MNKTDKMARYVLLGTPSLFDTFVEHAGYEIGTDEKPNSSAEADIARLKAAAPQFGIALLPDWPAAC</sequence>
<dbReference type="Proteomes" id="UP000390335">
    <property type="component" value="Unassembled WGS sequence"/>
</dbReference>